<dbReference type="Gene3D" id="3.20.20.80">
    <property type="entry name" value="Glycosidases"/>
    <property type="match status" value="1"/>
</dbReference>
<evidence type="ECO:0000256" key="2">
    <source>
        <dbReference type="ARBA" id="ARBA00008682"/>
    </source>
</evidence>
<dbReference type="AlphaFoldDB" id="A0A6A5VZM6"/>
<dbReference type="InterPro" id="IPR029070">
    <property type="entry name" value="Chitinase_insertion_sf"/>
</dbReference>
<dbReference type="PROSITE" id="PS01095">
    <property type="entry name" value="GH18_1"/>
    <property type="match status" value="1"/>
</dbReference>
<keyword evidence="19" id="KW-1185">Reference proteome</keyword>
<evidence type="ECO:0000313" key="18">
    <source>
        <dbReference type="EMBL" id="KAF1994464.1"/>
    </source>
</evidence>
<gene>
    <name evidence="18" type="ORF">P154DRAFT_585675</name>
</gene>
<evidence type="ECO:0000256" key="12">
    <source>
        <dbReference type="RuleBase" id="RU000489"/>
    </source>
</evidence>
<dbReference type="GO" id="GO:0008843">
    <property type="term" value="F:endochitinase activity"/>
    <property type="evidence" value="ECO:0007669"/>
    <property type="project" value="UniProtKB-EC"/>
</dbReference>
<evidence type="ECO:0000259" key="15">
    <source>
        <dbReference type="PROSITE" id="PS50941"/>
    </source>
</evidence>
<dbReference type="PANTHER" id="PTHR47700">
    <property type="entry name" value="V CHITINASE, PUTATIVE (AFU_ORTHOLOGUE AFUA_6G13720)-RELATED"/>
    <property type="match status" value="1"/>
</dbReference>
<dbReference type="Proteomes" id="UP000799779">
    <property type="component" value="Unassembled WGS sequence"/>
</dbReference>
<evidence type="ECO:0000313" key="19">
    <source>
        <dbReference type="Proteomes" id="UP000799779"/>
    </source>
</evidence>
<dbReference type="SUPFAM" id="SSF57016">
    <property type="entry name" value="Plant lectins/antimicrobial peptides"/>
    <property type="match status" value="1"/>
</dbReference>
<evidence type="ECO:0000256" key="8">
    <source>
        <dbReference type="ARBA" id="ARBA00023277"/>
    </source>
</evidence>
<evidence type="ECO:0000256" key="11">
    <source>
        <dbReference type="PROSITE-ProRule" id="PRU00261"/>
    </source>
</evidence>
<feature type="domain" description="Chitin-binding type-1" evidence="15">
    <location>
        <begin position="421"/>
        <end position="491"/>
    </location>
</feature>
<dbReference type="Gene3D" id="3.10.50.10">
    <property type="match status" value="1"/>
</dbReference>
<keyword evidence="7" id="KW-0843">Virulence</keyword>
<evidence type="ECO:0000256" key="3">
    <source>
        <dbReference type="ARBA" id="ARBA00012729"/>
    </source>
</evidence>
<keyword evidence="4 11" id="KW-0147">Chitin-binding</keyword>
<keyword evidence="5 12" id="KW-0378">Hydrolase</keyword>
<comment type="similarity">
    <text evidence="2">Belongs to the glycosyl hydrolase 18 family. Chitinase class V subfamily.</text>
</comment>
<dbReference type="OrthoDB" id="73875at2759"/>
<feature type="disulfide bond" evidence="11">
    <location>
        <begin position="485"/>
        <end position="489"/>
    </location>
</feature>
<accession>A0A6A5VZM6</accession>
<evidence type="ECO:0000259" key="16">
    <source>
        <dbReference type="PROSITE" id="PS51782"/>
    </source>
</evidence>
<evidence type="ECO:0000256" key="1">
    <source>
        <dbReference type="ARBA" id="ARBA00000822"/>
    </source>
</evidence>
<evidence type="ECO:0000256" key="10">
    <source>
        <dbReference type="ARBA" id="ARBA00023326"/>
    </source>
</evidence>
<keyword evidence="10" id="KW-0624">Polysaccharide degradation</keyword>
<dbReference type="PANTHER" id="PTHR47700:SF2">
    <property type="entry name" value="CHITINASE"/>
    <property type="match status" value="1"/>
</dbReference>
<dbReference type="PROSITE" id="PS51782">
    <property type="entry name" value="LYSM"/>
    <property type="match status" value="1"/>
</dbReference>
<feature type="disulfide bond" evidence="11">
    <location>
        <begin position="451"/>
        <end position="465"/>
    </location>
</feature>
<dbReference type="GO" id="GO:0000272">
    <property type="term" value="P:polysaccharide catabolic process"/>
    <property type="evidence" value="ECO:0007669"/>
    <property type="project" value="UniProtKB-KW"/>
</dbReference>
<organism evidence="18 19">
    <name type="scientific">Amniculicola lignicola CBS 123094</name>
    <dbReference type="NCBI Taxonomy" id="1392246"/>
    <lineage>
        <taxon>Eukaryota</taxon>
        <taxon>Fungi</taxon>
        <taxon>Dikarya</taxon>
        <taxon>Ascomycota</taxon>
        <taxon>Pezizomycotina</taxon>
        <taxon>Dothideomycetes</taxon>
        <taxon>Pleosporomycetidae</taxon>
        <taxon>Pleosporales</taxon>
        <taxon>Amniculicolaceae</taxon>
        <taxon>Amniculicola</taxon>
    </lineage>
</organism>
<dbReference type="Pfam" id="PF00704">
    <property type="entry name" value="Glyco_hydro_18"/>
    <property type="match status" value="1"/>
</dbReference>
<keyword evidence="8" id="KW-0119">Carbohydrate metabolism</keyword>
<evidence type="ECO:0000256" key="9">
    <source>
        <dbReference type="ARBA" id="ARBA00023295"/>
    </source>
</evidence>
<dbReference type="GO" id="GO:0006032">
    <property type="term" value="P:chitin catabolic process"/>
    <property type="evidence" value="ECO:0007669"/>
    <property type="project" value="UniProtKB-KW"/>
</dbReference>
<keyword evidence="11" id="KW-1015">Disulfide bond</keyword>
<dbReference type="SUPFAM" id="SSF54556">
    <property type="entry name" value="Chitinase insertion domain"/>
    <property type="match status" value="1"/>
</dbReference>
<proteinExistence type="inferred from homology"/>
<comment type="caution">
    <text evidence="11">Lacks conserved residue(s) required for the propagation of feature annotation.</text>
</comment>
<evidence type="ECO:0000259" key="17">
    <source>
        <dbReference type="PROSITE" id="PS51910"/>
    </source>
</evidence>
<reference evidence="18" key="1">
    <citation type="journal article" date="2020" name="Stud. Mycol.">
        <title>101 Dothideomycetes genomes: a test case for predicting lifestyles and emergence of pathogens.</title>
        <authorList>
            <person name="Haridas S."/>
            <person name="Albert R."/>
            <person name="Binder M."/>
            <person name="Bloem J."/>
            <person name="Labutti K."/>
            <person name="Salamov A."/>
            <person name="Andreopoulos B."/>
            <person name="Baker S."/>
            <person name="Barry K."/>
            <person name="Bills G."/>
            <person name="Bluhm B."/>
            <person name="Cannon C."/>
            <person name="Castanera R."/>
            <person name="Culley D."/>
            <person name="Daum C."/>
            <person name="Ezra D."/>
            <person name="Gonzalez J."/>
            <person name="Henrissat B."/>
            <person name="Kuo A."/>
            <person name="Liang C."/>
            <person name="Lipzen A."/>
            <person name="Lutzoni F."/>
            <person name="Magnuson J."/>
            <person name="Mondo S."/>
            <person name="Nolan M."/>
            <person name="Ohm R."/>
            <person name="Pangilinan J."/>
            <person name="Park H.-J."/>
            <person name="Ramirez L."/>
            <person name="Alfaro M."/>
            <person name="Sun H."/>
            <person name="Tritt A."/>
            <person name="Yoshinaga Y."/>
            <person name="Zwiers L.-H."/>
            <person name="Turgeon B."/>
            <person name="Goodwin S."/>
            <person name="Spatafora J."/>
            <person name="Crous P."/>
            <person name="Grigoriev I."/>
        </authorList>
    </citation>
    <scope>NUCLEOTIDE SEQUENCE</scope>
    <source>
        <strain evidence="18">CBS 123094</strain>
    </source>
</reference>
<dbReference type="InterPro" id="IPR001223">
    <property type="entry name" value="Glyco_hydro18_cat"/>
</dbReference>
<evidence type="ECO:0000256" key="13">
    <source>
        <dbReference type="SAM" id="MobiDB-lite"/>
    </source>
</evidence>
<dbReference type="GO" id="GO:0008061">
    <property type="term" value="F:chitin binding"/>
    <property type="evidence" value="ECO:0007669"/>
    <property type="project" value="UniProtKB-UniRule"/>
</dbReference>
<feature type="domain" description="LysM" evidence="16">
    <location>
        <begin position="323"/>
        <end position="370"/>
    </location>
</feature>
<evidence type="ECO:0000256" key="4">
    <source>
        <dbReference type="ARBA" id="ARBA00022669"/>
    </source>
</evidence>
<dbReference type="InterPro" id="IPR017853">
    <property type="entry name" value="GH"/>
</dbReference>
<dbReference type="InterPro" id="IPR011583">
    <property type="entry name" value="Chitinase_II/V-like_cat"/>
</dbReference>
<dbReference type="InterPro" id="IPR018392">
    <property type="entry name" value="LysM"/>
</dbReference>
<dbReference type="InterPro" id="IPR053214">
    <property type="entry name" value="LysM12-like"/>
</dbReference>
<comment type="catalytic activity">
    <reaction evidence="1">
        <text>Random endo-hydrolysis of N-acetyl-beta-D-glucosaminide (1-&gt;4)-beta-linkages in chitin and chitodextrins.</text>
        <dbReference type="EC" id="3.2.1.14"/>
    </reaction>
</comment>
<keyword evidence="6" id="KW-0146">Chitin degradation</keyword>
<dbReference type="PROSITE" id="PS50941">
    <property type="entry name" value="CHIT_BIND_I_2"/>
    <property type="match status" value="1"/>
</dbReference>
<dbReference type="InterPro" id="IPR001002">
    <property type="entry name" value="Chitin-bd_1"/>
</dbReference>
<dbReference type="Pfam" id="PF00187">
    <property type="entry name" value="Chitin_bind_1"/>
    <property type="match status" value="1"/>
</dbReference>
<dbReference type="SMART" id="SM00636">
    <property type="entry name" value="Glyco_18"/>
    <property type="match status" value="1"/>
</dbReference>
<feature type="region of interest" description="Disordered" evidence="13">
    <location>
        <begin position="104"/>
        <end position="145"/>
    </location>
</feature>
<evidence type="ECO:0000256" key="5">
    <source>
        <dbReference type="ARBA" id="ARBA00022801"/>
    </source>
</evidence>
<evidence type="ECO:0000256" key="6">
    <source>
        <dbReference type="ARBA" id="ARBA00023024"/>
    </source>
</evidence>
<dbReference type="InterPro" id="IPR036779">
    <property type="entry name" value="LysM_dom_sf"/>
</dbReference>
<dbReference type="SUPFAM" id="SSF54106">
    <property type="entry name" value="LysM domain"/>
    <property type="match status" value="1"/>
</dbReference>
<dbReference type="CDD" id="cd00035">
    <property type="entry name" value="ChtBD1"/>
    <property type="match status" value="1"/>
</dbReference>
<dbReference type="EMBL" id="ML977659">
    <property type="protein sequence ID" value="KAF1994464.1"/>
    <property type="molecule type" value="Genomic_DNA"/>
</dbReference>
<feature type="signal peptide" evidence="14">
    <location>
        <begin position="1"/>
        <end position="17"/>
    </location>
</feature>
<dbReference type="InterPro" id="IPR036861">
    <property type="entry name" value="Endochitinase-like_sf"/>
</dbReference>
<feature type="disulfide bond" evidence="11">
    <location>
        <begin position="446"/>
        <end position="458"/>
    </location>
</feature>
<feature type="domain" description="GH18" evidence="17">
    <location>
        <begin position="503"/>
        <end position="794"/>
    </location>
</feature>
<evidence type="ECO:0000256" key="7">
    <source>
        <dbReference type="ARBA" id="ARBA00023026"/>
    </source>
</evidence>
<dbReference type="Gene3D" id="3.10.350.10">
    <property type="entry name" value="LysM domain"/>
    <property type="match status" value="1"/>
</dbReference>
<dbReference type="Gene3D" id="3.30.60.10">
    <property type="entry name" value="Endochitinase-like"/>
    <property type="match status" value="1"/>
</dbReference>
<evidence type="ECO:0000256" key="14">
    <source>
        <dbReference type="SAM" id="SignalP"/>
    </source>
</evidence>
<dbReference type="InterPro" id="IPR001579">
    <property type="entry name" value="Glyco_hydro_18_chit_AS"/>
</dbReference>
<sequence>MRLWNSVLLALAGSTSGLSQWERMKLNQRPCPAACKSISDWSAWFQYHNVKDLAVCDEPLLLTSNLFAPVDDPHTHSAIRACTVGDEENTTNFLGESGYVSPNATGSTNFGPMNRRRDASTPVNTTSTPTNTTCGVGSARESRTTSHLANWETRDTLSDNAARDVVVAAQTLQKSLQKTTVTCDERKNLFAYYHSTLVGVYSGSRVDVKQTSKSMLDRLIVELKNSSSSLSQTALEACGGYCTSTEIFGVVADPSGDFSTVQDIVKLWNEGGLLHKDSTTRTAAPGKSLSSSLWIYGRGNSTAFEGNGTALESHSLNARGECRSIRVEDKDTCTSLASRCGIGTTAFQNFNKKQGSFDCNTLQPGQPVCCSSGTLPDISPDPNPDGTCATHEDDLFDFNKKTWGWNGCTDGNPEIGLRLCNAECGPTVPGTKPPGNGENLADLNPCPLDVCCNFWGHCGTTKDFCVPSKPFTGNPGTSAPGENGCIANCGMELVNNTTPPKEYRKIGYFEGWNYNRKCLNMAVDDIEDGYTHIHFSFGEFTSSLEVLIKDDTKEQWKAFLGTNRGYKKILSFGGWEFSNAPATSGLFRKAVAPGNRNAVADRLAKFANDNGINGLDFDWEYPGATDIDGFEPGQEEDGNNYLEFLKLLRQKLPSDKSLSIATASSYWYLKGFPIKKMAPYLEYIVFMTYDLHGQWDVGRKWSMEGCEAGNCLRSHINSTETMNSMIMMTKAGVPSHKVVMGVSSYGRSFKMTDATCRGPLCTFEGARNESPAKKGKCTDTGGYISNFEINEVIK</sequence>
<feature type="compositionally biased region" description="Low complexity" evidence="13">
    <location>
        <begin position="120"/>
        <end position="133"/>
    </location>
</feature>
<dbReference type="Pfam" id="PF01476">
    <property type="entry name" value="LysM"/>
    <property type="match status" value="1"/>
</dbReference>
<protein>
    <recommendedName>
        <fullName evidence="3">chitinase</fullName>
        <ecNumber evidence="3">3.2.1.14</ecNumber>
    </recommendedName>
</protein>
<keyword evidence="14" id="KW-0732">Signal</keyword>
<dbReference type="PROSITE" id="PS51910">
    <property type="entry name" value="GH18_2"/>
    <property type="match status" value="1"/>
</dbReference>
<feature type="chain" id="PRO_5025486993" description="chitinase" evidence="14">
    <location>
        <begin position="18"/>
        <end position="794"/>
    </location>
</feature>
<dbReference type="SUPFAM" id="SSF51445">
    <property type="entry name" value="(Trans)glycosidases"/>
    <property type="match status" value="1"/>
</dbReference>
<dbReference type="EC" id="3.2.1.14" evidence="3"/>
<keyword evidence="9 12" id="KW-0326">Glycosidase</keyword>
<name>A0A6A5VZM6_9PLEO</name>